<evidence type="ECO:0000313" key="3">
    <source>
        <dbReference type="EnsemblProtists" id="HpaP814086"/>
    </source>
</evidence>
<organism evidence="3 4">
    <name type="scientific">Hyaloperonospora arabidopsidis (strain Emoy2)</name>
    <name type="common">Downy mildew agent</name>
    <name type="synonym">Peronospora arabidopsidis</name>
    <dbReference type="NCBI Taxonomy" id="559515"/>
    <lineage>
        <taxon>Eukaryota</taxon>
        <taxon>Sar</taxon>
        <taxon>Stramenopiles</taxon>
        <taxon>Oomycota</taxon>
        <taxon>Peronosporomycetes</taxon>
        <taxon>Peronosporales</taxon>
        <taxon>Peronosporaceae</taxon>
        <taxon>Hyaloperonospora</taxon>
    </lineage>
</organism>
<reference evidence="3" key="2">
    <citation type="submission" date="2015-06" db="UniProtKB">
        <authorList>
            <consortium name="EnsemblProtists"/>
        </authorList>
    </citation>
    <scope>IDENTIFICATION</scope>
    <source>
        <strain evidence="3">Emoy2</strain>
    </source>
</reference>
<feature type="chain" id="PRO_5004049140" description="RxLR effector candidate protein" evidence="2">
    <location>
        <begin position="20"/>
        <end position="78"/>
    </location>
</feature>
<dbReference type="InParanoid" id="M4C4R6"/>
<protein>
    <recommendedName>
        <fullName evidence="5">RxLR effector candidate protein</fullName>
    </recommendedName>
</protein>
<accession>M4C4R6</accession>
<proteinExistence type="predicted"/>
<dbReference type="AlphaFoldDB" id="M4C4R6"/>
<feature type="signal peptide" evidence="2">
    <location>
        <begin position="1"/>
        <end position="19"/>
    </location>
</feature>
<dbReference type="Proteomes" id="UP000011713">
    <property type="component" value="Unassembled WGS sequence"/>
</dbReference>
<evidence type="ECO:0000313" key="4">
    <source>
        <dbReference type="Proteomes" id="UP000011713"/>
    </source>
</evidence>
<reference evidence="4" key="1">
    <citation type="journal article" date="2010" name="Science">
        <title>Signatures of adaptation to obligate biotrophy in the Hyaloperonospora arabidopsidis genome.</title>
        <authorList>
            <person name="Baxter L."/>
            <person name="Tripathy S."/>
            <person name="Ishaque N."/>
            <person name="Boot N."/>
            <person name="Cabral A."/>
            <person name="Kemen E."/>
            <person name="Thines M."/>
            <person name="Ah-Fong A."/>
            <person name="Anderson R."/>
            <person name="Badejoko W."/>
            <person name="Bittner-Eddy P."/>
            <person name="Boore J.L."/>
            <person name="Chibucos M.C."/>
            <person name="Coates M."/>
            <person name="Dehal P."/>
            <person name="Delehaunty K."/>
            <person name="Dong S."/>
            <person name="Downton P."/>
            <person name="Dumas B."/>
            <person name="Fabro G."/>
            <person name="Fronick C."/>
            <person name="Fuerstenberg S.I."/>
            <person name="Fulton L."/>
            <person name="Gaulin E."/>
            <person name="Govers F."/>
            <person name="Hughes L."/>
            <person name="Humphray S."/>
            <person name="Jiang R.H."/>
            <person name="Judelson H."/>
            <person name="Kamoun S."/>
            <person name="Kyung K."/>
            <person name="Meijer H."/>
            <person name="Minx P."/>
            <person name="Morris P."/>
            <person name="Nelson J."/>
            <person name="Phuntumart V."/>
            <person name="Qutob D."/>
            <person name="Rehmany A."/>
            <person name="Rougon-Cardoso A."/>
            <person name="Ryden P."/>
            <person name="Torto-Alalibo T."/>
            <person name="Studholme D."/>
            <person name="Wang Y."/>
            <person name="Win J."/>
            <person name="Wood J."/>
            <person name="Clifton S.W."/>
            <person name="Rogers J."/>
            <person name="Van den Ackerveken G."/>
            <person name="Jones J.D."/>
            <person name="McDowell J.M."/>
            <person name="Beynon J."/>
            <person name="Tyler B.M."/>
        </authorList>
    </citation>
    <scope>NUCLEOTIDE SEQUENCE [LARGE SCALE GENOMIC DNA]</scope>
    <source>
        <strain evidence="4">Emoy2</strain>
    </source>
</reference>
<keyword evidence="2" id="KW-0732">Signal</keyword>
<evidence type="ECO:0008006" key="5">
    <source>
        <dbReference type="Google" id="ProtNLM"/>
    </source>
</evidence>
<dbReference type="EMBL" id="JH598242">
    <property type="status" value="NOT_ANNOTATED_CDS"/>
    <property type="molecule type" value="Genomic_DNA"/>
</dbReference>
<dbReference type="HOGENOM" id="CLU_2854436_0_0_1"/>
<feature type="region of interest" description="Disordered" evidence="1">
    <location>
        <begin position="57"/>
        <end position="78"/>
    </location>
</feature>
<evidence type="ECO:0000256" key="2">
    <source>
        <dbReference type="SAM" id="SignalP"/>
    </source>
</evidence>
<name>M4C4R6_HYAAE</name>
<sequence>MKLLVCLALAAVATTTTYGSHHRHHGRDGVRHANAIADDAVNGVRNNRGDTAGGILGGLLGHSESMEARNRNNRMGGH</sequence>
<dbReference type="EnsemblProtists" id="HpaT814086">
    <property type="protein sequence ID" value="HpaP814086"/>
    <property type="gene ID" value="HpaG814086"/>
</dbReference>
<keyword evidence="4" id="KW-1185">Reference proteome</keyword>
<dbReference type="VEuPathDB" id="FungiDB:HpaG814086"/>
<evidence type="ECO:0000256" key="1">
    <source>
        <dbReference type="SAM" id="MobiDB-lite"/>
    </source>
</evidence>